<dbReference type="RefSeq" id="WP_219201949.1">
    <property type="nucleotide sequence ID" value="NZ_JAHWQX010000003.1"/>
</dbReference>
<accession>A0ABS6WQ09</accession>
<evidence type="ECO:0000256" key="4">
    <source>
        <dbReference type="PROSITE-ProRule" id="PRU00339"/>
    </source>
</evidence>
<evidence type="ECO:0000313" key="5">
    <source>
        <dbReference type="EMBL" id="MBW3098005.1"/>
    </source>
</evidence>
<evidence type="ECO:0000256" key="3">
    <source>
        <dbReference type="ARBA" id="ARBA00022691"/>
    </source>
</evidence>
<evidence type="ECO:0000256" key="2">
    <source>
        <dbReference type="ARBA" id="ARBA00022679"/>
    </source>
</evidence>
<gene>
    <name evidence="5" type="ORF">KY465_12000</name>
</gene>
<feature type="repeat" description="TPR" evidence="4">
    <location>
        <begin position="9"/>
        <end position="42"/>
    </location>
</feature>
<protein>
    <submittedName>
        <fullName evidence="5">Methyltransferase domain-containing protein</fullName>
    </submittedName>
</protein>
<dbReference type="PROSITE" id="PS50005">
    <property type="entry name" value="TPR"/>
    <property type="match status" value="1"/>
</dbReference>
<sequence length="275" mass="29466">MAKIDEAALAEAYNRALKLEKAGDHDAAAAAYQKVLALDPEDHGGVAVRLASLGRGGTPQRAPEAYVTTLFDQHAEVFDKVLVEDLGYHVPLLLRQRLLDLGLGPFDRLLDLGCGTGLTGGALEDMADDVTGVDLAENMVEIAHEKGLYDTLYVAEAVDYLEDNDDEPFDLIAATDVLPYLGDLTPLCRAAAANCRPGALFAFSSETLPDNVMQGRAFMVGPFQRFAHASTYVEQQLAAAGFALLEAGDIIVRYEQGQPIAGHLYLARFTGPDAA</sequence>
<evidence type="ECO:0000256" key="1">
    <source>
        <dbReference type="ARBA" id="ARBA00022603"/>
    </source>
</evidence>
<dbReference type="Pfam" id="PF13489">
    <property type="entry name" value="Methyltransf_23"/>
    <property type="match status" value="1"/>
</dbReference>
<keyword evidence="4" id="KW-0802">TPR repeat</keyword>
<name>A0ABS6WQ09_9HYPH</name>
<proteinExistence type="predicted"/>
<dbReference type="EMBL" id="JAHWQX010000003">
    <property type="protein sequence ID" value="MBW3098005.1"/>
    <property type="molecule type" value="Genomic_DNA"/>
</dbReference>
<keyword evidence="6" id="KW-1185">Reference proteome</keyword>
<keyword evidence="3" id="KW-0949">S-adenosyl-L-methionine</keyword>
<dbReference type="Proteomes" id="UP001430804">
    <property type="component" value="Unassembled WGS sequence"/>
</dbReference>
<keyword evidence="2" id="KW-0808">Transferase</keyword>
<dbReference type="PANTHER" id="PTHR43464:SF19">
    <property type="entry name" value="UBIQUINONE BIOSYNTHESIS O-METHYLTRANSFERASE, MITOCHONDRIAL"/>
    <property type="match status" value="1"/>
</dbReference>
<dbReference type="GO" id="GO:0032259">
    <property type="term" value="P:methylation"/>
    <property type="evidence" value="ECO:0007669"/>
    <property type="project" value="UniProtKB-KW"/>
</dbReference>
<keyword evidence="1 5" id="KW-0489">Methyltransferase</keyword>
<organism evidence="5 6">
    <name type="scientific">Pseudohoeflea coraliihabitans</name>
    <dbReference type="NCBI Taxonomy" id="2860393"/>
    <lineage>
        <taxon>Bacteria</taxon>
        <taxon>Pseudomonadati</taxon>
        <taxon>Pseudomonadota</taxon>
        <taxon>Alphaproteobacteria</taxon>
        <taxon>Hyphomicrobiales</taxon>
        <taxon>Rhizobiaceae</taxon>
        <taxon>Pseudohoeflea</taxon>
    </lineage>
</organism>
<dbReference type="PANTHER" id="PTHR43464">
    <property type="entry name" value="METHYLTRANSFERASE"/>
    <property type="match status" value="1"/>
</dbReference>
<dbReference type="InterPro" id="IPR019734">
    <property type="entry name" value="TPR_rpt"/>
</dbReference>
<comment type="caution">
    <text evidence="5">The sequence shown here is derived from an EMBL/GenBank/DDBJ whole genome shotgun (WGS) entry which is preliminary data.</text>
</comment>
<reference evidence="5" key="1">
    <citation type="submission" date="2021-07" db="EMBL/GenBank/DDBJ databases">
        <title>Pseudohoeflea marina sp. nov. a polyhydroxyalcanoate-producing bacterium.</title>
        <authorList>
            <person name="Zheng W."/>
            <person name="Yu S."/>
            <person name="Huang Y."/>
        </authorList>
    </citation>
    <scope>NUCLEOTIDE SEQUENCE</scope>
    <source>
        <strain evidence="5">DP4N28-3</strain>
    </source>
</reference>
<dbReference type="GO" id="GO:0008168">
    <property type="term" value="F:methyltransferase activity"/>
    <property type="evidence" value="ECO:0007669"/>
    <property type="project" value="UniProtKB-KW"/>
</dbReference>
<evidence type="ECO:0000313" key="6">
    <source>
        <dbReference type="Proteomes" id="UP001430804"/>
    </source>
</evidence>